<protein>
    <submittedName>
        <fullName evidence="6">PssD/Cps14F family polysaccharide biosynthesis glycosyltransferase</fullName>
    </submittedName>
</protein>
<comment type="caution">
    <text evidence="6">The sequence shown here is derived from an EMBL/GenBank/DDBJ whole genome shotgun (WGS) entry which is preliminary data.</text>
</comment>
<evidence type="ECO:0000313" key="6">
    <source>
        <dbReference type="EMBL" id="MFC3886507.1"/>
    </source>
</evidence>
<dbReference type="PANTHER" id="PTHR12154">
    <property type="entry name" value="GLYCOSYL TRANSFERASE-RELATED"/>
    <property type="match status" value="1"/>
</dbReference>
<accession>A0ABV8BAL3</accession>
<name>A0ABV8BAL3_9BACI</name>
<dbReference type="SUPFAM" id="SSF53756">
    <property type="entry name" value="UDP-Glycosyltransferase/glycogen phosphorylase"/>
    <property type="match status" value="1"/>
</dbReference>
<keyword evidence="5" id="KW-0472">Membrane</keyword>
<dbReference type="NCBIfam" id="NF041549">
    <property type="entry name" value="PssD"/>
    <property type="match status" value="1"/>
</dbReference>
<dbReference type="InterPro" id="IPR013969">
    <property type="entry name" value="Oligosacch_biosynth_Alg14"/>
</dbReference>
<dbReference type="Gene3D" id="3.40.50.2000">
    <property type="entry name" value="Glycogen Phosphorylase B"/>
    <property type="match status" value="1"/>
</dbReference>
<evidence type="ECO:0000256" key="5">
    <source>
        <dbReference type="ARBA" id="ARBA00023136"/>
    </source>
</evidence>
<reference evidence="7" key="1">
    <citation type="journal article" date="2019" name="Int. J. Syst. Evol. Microbiol.">
        <title>The Global Catalogue of Microorganisms (GCM) 10K type strain sequencing project: providing services to taxonomists for standard genome sequencing and annotation.</title>
        <authorList>
            <consortium name="The Broad Institute Genomics Platform"/>
            <consortium name="The Broad Institute Genome Sequencing Center for Infectious Disease"/>
            <person name="Wu L."/>
            <person name="Ma J."/>
        </authorList>
    </citation>
    <scope>NUCLEOTIDE SEQUENCE [LARGE SCALE GENOMIC DNA]</scope>
    <source>
        <strain evidence="7">CCUG 61889</strain>
    </source>
</reference>
<organism evidence="6 7">
    <name type="scientific">Bacillus songklensis</name>
    <dbReference type="NCBI Taxonomy" id="1069116"/>
    <lineage>
        <taxon>Bacteria</taxon>
        <taxon>Bacillati</taxon>
        <taxon>Bacillota</taxon>
        <taxon>Bacilli</taxon>
        <taxon>Bacillales</taxon>
        <taxon>Bacillaceae</taxon>
        <taxon>Bacillus</taxon>
    </lineage>
</organism>
<dbReference type="Proteomes" id="UP001595752">
    <property type="component" value="Unassembled WGS sequence"/>
</dbReference>
<dbReference type="Pfam" id="PF08660">
    <property type="entry name" value="Alg14"/>
    <property type="match status" value="1"/>
</dbReference>
<evidence type="ECO:0000256" key="4">
    <source>
        <dbReference type="ARBA" id="ARBA00022989"/>
    </source>
</evidence>
<dbReference type="RefSeq" id="WP_377918926.1">
    <property type="nucleotide sequence ID" value="NZ_JBHRZT010000073.1"/>
</dbReference>
<sequence length="161" mass="18889">MLKKKEKRKKVMFIASLGGHLTQLLQLKPLFSTYDYHIVTERSVITEELKKEYDMSFLMYGARNYLFRYLFKFTYNCFKSLYLFLRERPDVIVTTGAHTAVPMCYIAKLFGKKVIFIESFAKTTTPTLSGRLVYPIADLFIVQWETMKVHYPKAVYGGSIY</sequence>
<evidence type="ECO:0000256" key="2">
    <source>
        <dbReference type="ARBA" id="ARBA00022692"/>
    </source>
</evidence>
<comment type="subcellular location">
    <subcellularLocation>
        <location evidence="1">Endoplasmic reticulum membrane</location>
        <topology evidence="1">Single-pass membrane protein</topology>
    </subcellularLocation>
</comment>
<dbReference type="PANTHER" id="PTHR12154:SF4">
    <property type="entry name" value="UDP-N-ACETYLGLUCOSAMINE TRANSFERASE SUBUNIT ALG14 HOMOLOG"/>
    <property type="match status" value="1"/>
</dbReference>
<dbReference type="EMBL" id="JBHRZT010000073">
    <property type="protein sequence ID" value="MFC3886507.1"/>
    <property type="molecule type" value="Genomic_DNA"/>
</dbReference>
<evidence type="ECO:0000256" key="1">
    <source>
        <dbReference type="ARBA" id="ARBA00004389"/>
    </source>
</evidence>
<evidence type="ECO:0000313" key="7">
    <source>
        <dbReference type="Proteomes" id="UP001595752"/>
    </source>
</evidence>
<keyword evidence="4" id="KW-1133">Transmembrane helix</keyword>
<keyword evidence="3" id="KW-0256">Endoplasmic reticulum</keyword>
<keyword evidence="2" id="KW-0812">Transmembrane</keyword>
<keyword evidence="7" id="KW-1185">Reference proteome</keyword>
<evidence type="ECO:0000256" key="3">
    <source>
        <dbReference type="ARBA" id="ARBA00022824"/>
    </source>
</evidence>
<gene>
    <name evidence="6" type="primary">pssD</name>
    <name evidence="6" type="ORF">ACFOU2_24645</name>
</gene>
<proteinExistence type="predicted"/>